<dbReference type="InterPro" id="IPR004118">
    <property type="entry name" value="HEV_TT_vir_Orf2/Gyrovir_Vp2_N"/>
</dbReference>
<reference evidence="3" key="1">
    <citation type="journal article" date="2017" name="Virus Evol.">
        <title>Diverse and highly recombinant anelloviruses associated with Weddell seals in Antarctica.</title>
        <authorList>
            <person name="Fahsbender E."/>
            <person name="Burns J.M."/>
            <person name="Kim S."/>
            <person name="Kraberger S."/>
            <person name="Frankfurter G."/>
            <person name="Eilers A."/>
            <person name="Shero M."/>
            <person name="Beltran R."/>
            <person name="Kirkham A."/>
            <person name="McCorkell R."/>
            <person name="Berngartt R."/>
            <person name="Male M.F."/>
            <person name="Ballard G."/>
            <person name="Ainley D.G."/>
            <person name="Breitbart M."/>
            <person name="Varsani A."/>
        </authorList>
    </citation>
    <scope>NUCLEOTIDE SEQUENCE</scope>
    <source>
        <strain evidence="3">TTLwV-1_gt17_skp1</strain>
        <strain evidence="4">TTLwV-1_gt17_wsv35_3</strain>
    </source>
</reference>
<feature type="domain" description="Hepatitis TT virus Orf2/Gyrovirus Vp2 N-terminal" evidence="2">
    <location>
        <begin position="22"/>
        <end position="69"/>
    </location>
</feature>
<evidence type="ECO:0000259" key="2">
    <source>
        <dbReference type="Pfam" id="PF02957"/>
    </source>
</evidence>
<name>A0A1Z2RV60_9VIRU</name>
<dbReference type="EMBL" id="KY246612">
    <property type="protein sequence ID" value="ASA49022.1"/>
    <property type="molecule type" value="Genomic_DNA"/>
</dbReference>
<proteinExistence type="predicted"/>
<sequence length="97" mass="10323">MASLPAIGVSDNPDLHHPLKFRQAEARWKRGVSIAHAAFCACGNFLLHFKWCGEGRGDGENQGGADGGDTGGDSIEEDLEGRTIAEGDTVTDQELLQ</sequence>
<organism evidence="3">
    <name type="scientific">Torque teno Leptonychotes weddellii virus-1</name>
    <dbReference type="NCBI Taxonomy" id="2012676"/>
    <lineage>
        <taxon>Viruses</taxon>
        <taxon>Monodnaviria</taxon>
        <taxon>Shotokuvirae</taxon>
        <taxon>Commensaviricota</taxon>
        <taxon>Cardeaviricetes</taxon>
        <taxon>Sanitavirales</taxon>
        <taxon>Anelloviridae</taxon>
        <taxon>Lambdatorquevirus</taxon>
        <taxon>Lambdatorquevirus phoci5</taxon>
    </lineage>
</organism>
<accession>A0A1Z2RV60</accession>
<evidence type="ECO:0000313" key="4">
    <source>
        <dbReference type="EMBL" id="ASA49022.1"/>
    </source>
</evidence>
<protein>
    <submittedName>
        <fullName evidence="3">ORF2</fullName>
    </submittedName>
</protein>
<feature type="region of interest" description="Disordered" evidence="1">
    <location>
        <begin position="57"/>
        <end position="97"/>
    </location>
</feature>
<feature type="compositionally biased region" description="Gly residues" evidence="1">
    <location>
        <begin position="60"/>
        <end position="71"/>
    </location>
</feature>
<dbReference type="EMBL" id="KY246476">
    <property type="protein sequence ID" value="ASA48478.1"/>
    <property type="molecule type" value="Genomic_DNA"/>
</dbReference>
<evidence type="ECO:0000313" key="3">
    <source>
        <dbReference type="EMBL" id="ASA48478.1"/>
    </source>
</evidence>
<evidence type="ECO:0000256" key="1">
    <source>
        <dbReference type="SAM" id="MobiDB-lite"/>
    </source>
</evidence>
<dbReference type="Pfam" id="PF02957">
    <property type="entry name" value="TT_ORF2-like"/>
    <property type="match status" value="1"/>
</dbReference>